<name>A0A101V066_9ACTN</name>
<evidence type="ECO:0000256" key="6">
    <source>
        <dbReference type="PIRNR" id="PIRNR000535"/>
    </source>
</evidence>
<dbReference type="GO" id="GO:0005829">
    <property type="term" value="C:cytosol"/>
    <property type="evidence" value="ECO:0007669"/>
    <property type="project" value="TreeGrafter"/>
</dbReference>
<dbReference type="PANTHER" id="PTHR46566">
    <property type="entry name" value="1-PHOSPHOFRUCTOKINASE-RELATED"/>
    <property type="match status" value="1"/>
</dbReference>
<evidence type="ECO:0000256" key="4">
    <source>
        <dbReference type="ARBA" id="ARBA00022777"/>
    </source>
</evidence>
<dbReference type="InterPro" id="IPR017583">
    <property type="entry name" value="Tagatose/fructose_Pkinase"/>
</dbReference>
<comment type="similarity">
    <text evidence="1">Belongs to the carbohydrate kinase PfkB family.</text>
</comment>
<dbReference type="InterPro" id="IPR029056">
    <property type="entry name" value="Ribokinase-like"/>
</dbReference>
<keyword evidence="2 6" id="KW-0808">Transferase</keyword>
<keyword evidence="3" id="KW-0547">Nucleotide-binding</keyword>
<accession>A0A101V066</accession>
<dbReference type="CDD" id="cd01164">
    <property type="entry name" value="FruK_PfkB_like"/>
    <property type="match status" value="1"/>
</dbReference>
<keyword evidence="9" id="KW-1185">Reference proteome</keyword>
<dbReference type="PROSITE" id="PS00584">
    <property type="entry name" value="PFKB_KINASES_2"/>
    <property type="match status" value="1"/>
</dbReference>
<dbReference type="Gene3D" id="3.40.1190.20">
    <property type="match status" value="1"/>
</dbReference>
<evidence type="ECO:0000313" key="8">
    <source>
        <dbReference type="EMBL" id="KUO20052.1"/>
    </source>
</evidence>
<evidence type="ECO:0000259" key="7">
    <source>
        <dbReference type="Pfam" id="PF00294"/>
    </source>
</evidence>
<evidence type="ECO:0000256" key="5">
    <source>
        <dbReference type="ARBA" id="ARBA00022840"/>
    </source>
</evidence>
<dbReference type="Pfam" id="PF00294">
    <property type="entry name" value="PfkB"/>
    <property type="match status" value="1"/>
</dbReference>
<dbReference type="AlphaFoldDB" id="A0A101V066"/>
<dbReference type="OrthoDB" id="9801219at2"/>
<dbReference type="STRING" id="909626.AQJ91_16465"/>
<comment type="caution">
    <text evidence="8">The sequence shown here is derived from an EMBL/GenBank/DDBJ whole genome shotgun (WGS) entry which is preliminary data.</text>
</comment>
<dbReference type="InterPro" id="IPR011611">
    <property type="entry name" value="PfkB_dom"/>
</dbReference>
<dbReference type="SUPFAM" id="SSF53613">
    <property type="entry name" value="Ribokinase-like"/>
    <property type="match status" value="1"/>
</dbReference>
<dbReference type="NCBIfam" id="TIGR03168">
    <property type="entry name" value="1-PFK"/>
    <property type="match status" value="1"/>
</dbReference>
<protein>
    <submittedName>
        <fullName evidence="8">1-phosphofructokinase</fullName>
    </submittedName>
</protein>
<evidence type="ECO:0000256" key="1">
    <source>
        <dbReference type="ARBA" id="ARBA00010688"/>
    </source>
</evidence>
<evidence type="ECO:0000256" key="3">
    <source>
        <dbReference type="ARBA" id="ARBA00022741"/>
    </source>
</evidence>
<organism evidence="8 9">
    <name type="scientific">Streptomyces dysideae</name>
    <dbReference type="NCBI Taxonomy" id="909626"/>
    <lineage>
        <taxon>Bacteria</taxon>
        <taxon>Bacillati</taxon>
        <taxon>Actinomycetota</taxon>
        <taxon>Actinomycetes</taxon>
        <taxon>Kitasatosporales</taxon>
        <taxon>Streptomycetaceae</taxon>
        <taxon>Streptomyces</taxon>
    </lineage>
</organism>
<dbReference type="PANTHER" id="PTHR46566:SF5">
    <property type="entry name" value="1-PHOSPHOFRUCTOKINASE"/>
    <property type="match status" value="1"/>
</dbReference>
<keyword evidence="4 8" id="KW-0418">Kinase</keyword>
<reference evidence="8 9" key="1">
    <citation type="submission" date="2015-10" db="EMBL/GenBank/DDBJ databases">
        <title>Draft genome sequence of Streptomyces sp. RV15, isolated from a marine sponge.</title>
        <authorList>
            <person name="Ruckert C."/>
            <person name="Abdelmohsen U.R."/>
            <person name="Winkler A."/>
            <person name="Hentschel U."/>
            <person name="Kalinowski J."/>
            <person name="Kampfer P."/>
            <person name="Glaeser S."/>
        </authorList>
    </citation>
    <scope>NUCLEOTIDE SEQUENCE [LARGE SCALE GENOMIC DNA]</scope>
    <source>
        <strain evidence="8 9">RV15</strain>
    </source>
</reference>
<evidence type="ECO:0000256" key="2">
    <source>
        <dbReference type="ARBA" id="ARBA00022679"/>
    </source>
</evidence>
<dbReference type="EMBL" id="LMXB01000045">
    <property type="protein sequence ID" value="KUO20052.1"/>
    <property type="molecule type" value="Genomic_DNA"/>
</dbReference>
<sequence length="315" mass="31854">MIVTLTPNPSLDRTLEVPDLRLGSVIRATGNRLDPGGKGVNISRALAANGHRTVAVLPCGGTEGERLAELLASEGVEVVTVPIADSVRVNISVVEPDGTVTKLNAAGPWLSASEIDALAAATCATAKGVRWVALAGNLPPGAPVDLYAHLVSRLRGSGAPRIAVDSSGAPFAAALSAGPDLVKPNRGELAEAAGMPVTTLGEALTAANVLRARGARTVLASLGPDGALLVGDFAVVHGERHVAEPRSSVGAGDALLAGYLAAPAEGPAALAEALAWGAAAVSQPGSAMPGQWDLDRSAVVVRHRIDPDRLLSERN</sequence>
<dbReference type="InterPro" id="IPR002173">
    <property type="entry name" value="Carboh/pur_kinase_PfkB_CS"/>
</dbReference>
<feature type="domain" description="Carbohydrate kinase PfkB" evidence="7">
    <location>
        <begin position="22"/>
        <end position="285"/>
    </location>
</feature>
<keyword evidence="5" id="KW-0067">ATP-binding</keyword>
<dbReference type="PIRSF" id="PIRSF000535">
    <property type="entry name" value="1PFK/6PFK/LacC"/>
    <property type="match status" value="1"/>
</dbReference>
<dbReference type="GO" id="GO:0005524">
    <property type="term" value="F:ATP binding"/>
    <property type="evidence" value="ECO:0007669"/>
    <property type="project" value="UniProtKB-KW"/>
</dbReference>
<proteinExistence type="inferred from homology"/>
<gene>
    <name evidence="8" type="ORF">AQJ91_16465</name>
</gene>
<dbReference type="Proteomes" id="UP000053260">
    <property type="component" value="Unassembled WGS sequence"/>
</dbReference>
<dbReference type="GO" id="GO:0008443">
    <property type="term" value="F:phosphofructokinase activity"/>
    <property type="evidence" value="ECO:0007669"/>
    <property type="project" value="TreeGrafter"/>
</dbReference>
<dbReference type="RefSeq" id="WP_067021727.1">
    <property type="nucleotide sequence ID" value="NZ_KQ949083.1"/>
</dbReference>
<evidence type="ECO:0000313" key="9">
    <source>
        <dbReference type="Proteomes" id="UP000053260"/>
    </source>
</evidence>